<evidence type="ECO:0008006" key="5">
    <source>
        <dbReference type="Google" id="ProtNLM"/>
    </source>
</evidence>
<dbReference type="PANTHER" id="PTHR15398">
    <property type="entry name" value="BROMODOMAIN-CONTAINING PROTEIN 8"/>
    <property type="match status" value="1"/>
</dbReference>
<feature type="compositionally biased region" description="Basic and acidic residues" evidence="2">
    <location>
        <begin position="471"/>
        <end position="502"/>
    </location>
</feature>
<evidence type="ECO:0000313" key="3">
    <source>
        <dbReference type="EMBL" id="KAJ8960197.1"/>
    </source>
</evidence>
<feature type="coiled-coil region" evidence="1">
    <location>
        <begin position="99"/>
        <end position="133"/>
    </location>
</feature>
<dbReference type="Proteomes" id="UP001162162">
    <property type="component" value="Unassembled WGS sequence"/>
</dbReference>
<keyword evidence="4" id="KW-1185">Reference proteome</keyword>
<proteinExistence type="predicted"/>
<keyword evidence="1" id="KW-0175">Coiled coil</keyword>
<evidence type="ECO:0000313" key="4">
    <source>
        <dbReference type="Proteomes" id="UP001162162"/>
    </source>
</evidence>
<feature type="compositionally biased region" description="Low complexity" evidence="2">
    <location>
        <begin position="730"/>
        <end position="743"/>
    </location>
</feature>
<dbReference type="EMBL" id="JAPWTK010000009">
    <property type="protein sequence ID" value="KAJ8960197.1"/>
    <property type="molecule type" value="Genomic_DNA"/>
</dbReference>
<reference evidence="3" key="1">
    <citation type="journal article" date="2023" name="Insect Mol. Biol.">
        <title>Genome sequencing provides insights into the evolution of gene families encoding plant cell wall-degrading enzymes in longhorned beetles.</title>
        <authorList>
            <person name="Shin N.R."/>
            <person name="Okamura Y."/>
            <person name="Kirsch R."/>
            <person name="Pauchet Y."/>
        </authorList>
    </citation>
    <scope>NUCLEOTIDE SEQUENCE</scope>
    <source>
        <strain evidence="3">AMC_N1</strain>
    </source>
</reference>
<comment type="caution">
    <text evidence="3">The sequence shown here is derived from an EMBL/GenBank/DDBJ whole genome shotgun (WGS) entry which is preliminary data.</text>
</comment>
<evidence type="ECO:0000256" key="2">
    <source>
        <dbReference type="SAM" id="MobiDB-lite"/>
    </source>
</evidence>
<name>A0AAV8Z7V6_9CUCU</name>
<feature type="compositionally biased region" description="Low complexity" evidence="2">
    <location>
        <begin position="211"/>
        <end position="220"/>
    </location>
</feature>
<feature type="region of interest" description="Disordered" evidence="2">
    <location>
        <begin position="529"/>
        <end position="592"/>
    </location>
</feature>
<feature type="compositionally biased region" description="Basic and acidic residues" evidence="2">
    <location>
        <begin position="536"/>
        <end position="592"/>
    </location>
</feature>
<feature type="compositionally biased region" description="Basic and acidic residues" evidence="2">
    <location>
        <begin position="673"/>
        <end position="689"/>
    </location>
</feature>
<protein>
    <recommendedName>
        <fullName evidence="5">Bromodomain-containing protein 8</fullName>
    </recommendedName>
</protein>
<feature type="region of interest" description="Disordered" evidence="2">
    <location>
        <begin position="659"/>
        <end position="743"/>
    </location>
</feature>
<gene>
    <name evidence="3" type="ORF">NQ318_003921</name>
</gene>
<sequence length="743" mass="84124">MASVQERLQMKREPLDKWSVREQLCLASAVSRSGDQNWMSVSRSLKPFGEPNRPSDWFHQKNCAAQYGMLLGNVEIPKRKKRTSSVESVIETPTESILRRLLAERQAELRKLLAEEKAEYQKLQEDMQLLQSGKVSEEQLDKWCREIDEEEHRREQETLAHAQWLKEREQRKQEIERAWRPAKPNSLAGQKRKNSDSLEGLLENEHSEELQQQQPTQHQQEPPKPAQSPLLTSLLKSPSQVQNVSASPSILHTAITTRQIPNVNTNPTIASLLNSSTDVTVSPGLQQLVSTAIGQESNNVVAEEPQQPMGNNILDDANLPNIKFEDLANSILVGQDGPLPEIKKEEVDDIISEIIENAHDIVTDPEQHLQLDGNGDININLELDEFEDEEMTEEQQQYDVIRTRTRQRTTENCRENCGSPVIDPFEFQEDPVIFEPSPAKSLSSGKQDSKQYVPQYQQQPPPQPVQVPAEAQKDMEIKIEPDLEEKDIKTEPIAEEQPKGERNNVPGSVEIVEVVVMDDEDINKELNKTQIQDIVHSAKPEEPVEVKIERAEQEEEKPKAENKEENGNPESKEAVTYEESSKASDNTTDVKKDVNINLDVQDSTETTTITPDFSEEFYDDLNMEVKIDKTGKVKRDYSRTKKKEGFDMLLAIEKAQLEDGDLTEETLSDNTTDTEKKDVKPKIKLEKRPVQQPLDGGGGQREPHQEALLHACHPGRFRTELSGLQHGRCATRTTGSTATGRSL</sequence>
<feature type="region of interest" description="Disordered" evidence="2">
    <location>
        <begin position="435"/>
        <end position="508"/>
    </location>
</feature>
<evidence type="ECO:0000256" key="1">
    <source>
        <dbReference type="SAM" id="Coils"/>
    </source>
</evidence>
<feature type="region of interest" description="Disordered" evidence="2">
    <location>
        <begin position="175"/>
        <end position="231"/>
    </location>
</feature>
<accession>A0AAV8Z7V6</accession>
<organism evidence="3 4">
    <name type="scientific">Aromia moschata</name>
    <dbReference type="NCBI Taxonomy" id="1265417"/>
    <lineage>
        <taxon>Eukaryota</taxon>
        <taxon>Metazoa</taxon>
        <taxon>Ecdysozoa</taxon>
        <taxon>Arthropoda</taxon>
        <taxon>Hexapoda</taxon>
        <taxon>Insecta</taxon>
        <taxon>Pterygota</taxon>
        <taxon>Neoptera</taxon>
        <taxon>Endopterygota</taxon>
        <taxon>Coleoptera</taxon>
        <taxon>Polyphaga</taxon>
        <taxon>Cucujiformia</taxon>
        <taxon>Chrysomeloidea</taxon>
        <taxon>Cerambycidae</taxon>
        <taxon>Cerambycinae</taxon>
        <taxon>Callichromatini</taxon>
        <taxon>Aromia</taxon>
    </lineage>
</organism>
<dbReference type="AlphaFoldDB" id="A0AAV8Z7V6"/>
<dbReference type="PANTHER" id="PTHR15398:SF4">
    <property type="entry name" value="BROMODOMAIN-CONTAINING PROTEIN 8 ISOFORM X1"/>
    <property type="match status" value="1"/>
</dbReference>
<dbReference type="GO" id="GO:0035267">
    <property type="term" value="C:NuA4 histone acetyltransferase complex"/>
    <property type="evidence" value="ECO:0007669"/>
    <property type="project" value="TreeGrafter"/>
</dbReference>